<evidence type="ECO:0000313" key="3">
    <source>
        <dbReference type="Proteomes" id="UP001601442"/>
    </source>
</evidence>
<evidence type="ECO:0000313" key="2">
    <source>
        <dbReference type="EMBL" id="MFF0498542.1"/>
    </source>
</evidence>
<dbReference type="Proteomes" id="UP001601442">
    <property type="component" value="Unassembled WGS sequence"/>
</dbReference>
<dbReference type="InterPro" id="IPR006944">
    <property type="entry name" value="Phage/GTA_portal"/>
</dbReference>
<keyword evidence="3" id="KW-1185">Reference proteome</keyword>
<gene>
    <name evidence="2" type="ORF">ACFYU5_19205</name>
</gene>
<accession>A0ABW6P5W9</accession>
<evidence type="ECO:0000256" key="1">
    <source>
        <dbReference type="SAM" id="MobiDB-lite"/>
    </source>
</evidence>
<dbReference type="InterPro" id="IPR006427">
    <property type="entry name" value="Portal_HK97"/>
</dbReference>
<reference evidence="2 3" key="1">
    <citation type="submission" date="2024-10" db="EMBL/GenBank/DDBJ databases">
        <title>The Natural Products Discovery Center: Release of the First 8490 Sequenced Strains for Exploring Actinobacteria Biosynthetic Diversity.</title>
        <authorList>
            <person name="Kalkreuter E."/>
            <person name="Kautsar S.A."/>
            <person name="Yang D."/>
            <person name="Bader C.D."/>
            <person name="Teijaro C.N."/>
            <person name="Fluegel L."/>
            <person name="Davis C.M."/>
            <person name="Simpson J.R."/>
            <person name="Lauterbach L."/>
            <person name="Steele A.D."/>
            <person name="Gui C."/>
            <person name="Meng S."/>
            <person name="Li G."/>
            <person name="Viehrig K."/>
            <person name="Ye F."/>
            <person name="Su P."/>
            <person name="Kiefer A.F."/>
            <person name="Nichols A."/>
            <person name="Cepeda A.J."/>
            <person name="Yan W."/>
            <person name="Fan B."/>
            <person name="Jiang Y."/>
            <person name="Adhikari A."/>
            <person name="Zheng C.-J."/>
            <person name="Schuster L."/>
            <person name="Cowan T.M."/>
            <person name="Smanski M.J."/>
            <person name="Chevrette M.G."/>
            <person name="De Carvalho L.P.S."/>
            <person name="Shen B."/>
        </authorList>
    </citation>
    <scope>NUCLEOTIDE SEQUENCE [LARGE SCALE GENOMIC DNA]</scope>
    <source>
        <strain evidence="2 3">NPDC004119</strain>
    </source>
</reference>
<name>A0ABW6P5W9_9NOCA</name>
<dbReference type="RefSeq" id="WP_387396100.1">
    <property type="nucleotide sequence ID" value="NZ_JBIAMT010000003.1"/>
</dbReference>
<dbReference type="NCBIfam" id="TIGR01537">
    <property type="entry name" value="portal_HK97"/>
    <property type="match status" value="1"/>
</dbReference>
<feature type="compositionally biased region" description="Pro residues" evidence="1">
    <location>
        <begin position="455"/>
        <end position="490"/>
    </location>
</feature>
<organism evidence="2 3">
    <name type="scientific">Nocardia aobensis</name>
    <dbReference type="NCBI Taxonomy" id="257277"/>
    <lineage>
        <taxon>Bacteria</taxon>
        <taxon>Bacillati</taxon>
        <taxon>Actinomycetota</taxon>
        <taxon>Actinomycetes</taxon>
        <taxon>Mycobacteriales</taxon>
        <taxon>Nocardiaceae</taxon>
        <taxon>Nocardia</taxon>
    </lineage>
</organism>
<sequence>MPSSFPRNTSRTCKRQPVLLSNGQAFPIAPQALSELVPQLELSYYYPDGIGMDLERNFALYGEIYKRNPWVFTVIDKRAKALARLPLEVWDENGDTRELDETSDYAKLIADPCRGFMDPNSFWMWVMSTWDIYGEAFLAIYRRPNGQPFLLLPMHPTRVAIKRDPKTGRYTYLFQGGPLSNGDGLVQFDEADVVPFKSYNPVHIERGLSRLEPLRATLMNEDSARNATSAMWRNGGRPLISLETEKTLGDAGRSNIQAAYQAIHSGTSNYGKALILEQGVTAKPLQLNAKDMEFIDSMKLDREEICAVYDIAPTMVGILEHATFSNISAQMRAFYRDTMAPVIEAVESVIDTYVGAQFGTYKKTKRVARFAVDEVIRGDFEVRAEAGSHMIQAGIATPNEVRHLLGLSRSDDPMADKLFANSTIQPLGTPLEQIRLQGEIAEDPDGVPLVQQPAGPLPLPNPAAPQPALPPAPKPNLPSKPPALPAAPAKPKPKPKSLDYSAPHLREFKGGLGRGEQIDQLAMRLGEKYPDYLNDILAAVEIAIFERDNKRM</sequence>
<dbReference type="Pfam" id="PF04860">
    <property type="entry name" value="Phage_portal"/>
    <property type="match status" value="1"/>
</dbReference>
<dbReference type="EMBL" id="JBIAMT010000003">
    <property type="protein sequence ID" value="MFF0498542.1"/>
    <property type="molecule type" value="Genomic_DNA"/>
</dbReference>
<comment type="caution">
    <text evidence="2">The sequence shown here is derived from an EMBL/GenBank/DDBJ whole genome shotgun (WGS) entry which is preliminary data.</text>
</comment>
<protein>
    <submittedName>
        <fullName evidence="2">Phage portal protein</fullName>
    </submittedName>
</protein>
<feature type="region of interest" description="Disordered" evidence="1">
    <location>
        <begin position="444"/>
        <end position="501"/>
    </location>
</feature>
<proteinExistence type="predicted"/>